<dbReference type="HOGENOM" id="CLU_199750_0_0_0"/>
<proteinExistence type="predicted"/>
<gene>
    <name evidence="1" type="ordered locus">Caka_2808</name>
</gene>
<dbReference type="KEGG" id="caa:Caka_2808"/>
<name>D5EQK7_CORAD</name>
<reference evidence="1 2" key="1">
    <citation type="journal article" date="2010" name="Stand. Genomic Sci.">
        <title>Complete genome sequence of Coraliomargarita akajimensis type strain (04OKA010-24).</title>
        <authorList>
            <person name="Mavromatis K."/>
            <person name="Abt B."/>
            <person name="Brambilla E."/>
            <person name="Lapidus A."/>
            <person name="Copeland A."/>
            <person name="Deshpande S."/>
            <person name="Nolan M."/>
            <person name="Lucas S."/>
            <person name="Tice H."/>
            <person name="Cheng J.F."/>
            <person name="Han C."/>
            <person name="Detter J.C."/>
            <person name="Woyke T."/>
            <person name="Goodwin L."/>
            <person name="Pitluck S."/>
            <person name="Held B."/>
            <person name="Brettin T."/>
            <person name="Tapia R."/>
            <person name="Ivanova N."/>
            <person name="Mikhailova N."/>
            <person name="Pati A."/>
            <person name="Liolios K."/>
            <person name="Chen A."/>
            <person name="Palaniappan K."/>
            <person name="Land M."/>
            <person name="Hauser L."/>
            <person name="Chang Y.J."/>
            <person name="Jeffries C.D."/>
            <person name="Rohde M."/>
            <person name="Goker M."/>
            <person name="Bristow J."/>
            <person name="Eisen J.A."/>
            <person name="Markowitz V."/>
            <person name="Hugenholtz P."/>
            <person name="Klenk H.P."/>
            <person name="Kyrpides N.C."/>
        </authorList>
    </citation>
    <scope>NUCLEOTIDE SEQUENCE [LARGE SCALE GENOMIC DNA]</scope>
    <source>
        <strain evidence="2">DSM 45221 / IAM 15411 / JCM 23193 / KCTC 12865</strain>
    </source>
</reference>
<evidence type="ECO:0000313" key="1">
    <source>
        <dbReference type="EMBL" id="ADE55821.1"/>
    </source>
</evidence>
<keyword evidence="2" id="KW-1185">Reference proteome</keyword>
<dbReference type="eggNOG" id="ENOG502ZI1E">
    <property type="taxonomic scope" value="Bacteria"/>
</dbReference>
<evidence type="ECO:0000313" key="2">
    <source>
        <dbReference type="Proteomes" id="UP000000925"/>
    </source>
</evidence>
<accession>D5EQK7</accession>
<sequence>MSDSEQQGDLDLVSGLFEQMGAESAQARTMASQLLKRAEQVAVERKISKIEATQTLLNQVIQARQGIAPGSDTGKTD</sequence>
<dbReference type="EMBL" id="CP001998">
    <property type="protein sequence ID" value="ADE55821.1"/>
    <property type="molecule type" value="Genomic_DNA"/>
</dbReference>
<dbReference type="AlphaFoldDB" id="D5EQK7"/>
<organism evidence="1 2">
    <name type="scientific">Coraliomargarita akajimensis (strain DSM 45221 / IAM 15411 / JCM 23193 / KCTC 12865 / 04OKA010-24)</name>
    <dbReference type="NCBI Taxonomy" id="583355"/>
    <lineage>
        <taxon>Bacteria</taxon>
        <taxon>Pseudomonadati</taxon>
        <taxon>Verrucomicrobiota</taxon>
        <taxon>Opitutia</taxon>
        <taxon>Puniceicoccales</taxon>
        <taxon>Coraliomargaritaceae</taxon>
        <taxon>Coraliomargarita</taxon>
    </lineage>
</organism>
<dbReference type="STRING" id="583355.Caka_2808"/>
<protein>
    <submittedName>
        <fullName evidence="1">Uncharacterized protein</fullName>
    </submittedName>
</protein>
<dbReference type="RefSeq" id="WP_013044543.1">
    <property type="nucleotide sequence ID" value="NC_014008.1"/>
</dbReference>
<dbReference type="Proteomes" id="UP000000925">
    <property type="component" value="Chromosome"/>
</dbReference>